<evidence type="ECO:0000313" key="1">
    <source>
        <dbReference type="EMBL" id="KAJ8885818.1"/>
    </source>
</evidence>
<reference evidence="1 2" key="1">
    <citation type="submission" date="2023-02" db="EMBL/GenBank/DDBJ databases">
        <title>LHISI_Scaffold_Assembly.</title>
        <authorList>
            <person name="Stuart O.P."/>
            <person name="Cleave R."/>
            <person name="Magrath M.J.L."/>
            <person name="Mikheyev A.S."/>
        </authorList>
    </citation>
    <scope>NUCLEOTIDE SEQUENCE [LARGE SCALE GENOMIC DNA]</scope>
    <source>
        <strain evidence="1">Daus_M_001</strain>
        <tissue evidence="1">Leg muscle</tissue>
    </source>
</reference>
<sequence length="28" mass="3278">MDWLRRMKPLLKLHHVSGLLEQIFATSG</sequence>
<proteinExistence type="predicted"/>
<gene>
    <name evidence="1" type="ORF">PR048_012023</name>
</gene>
<dbReference type="Proteomes" id="UP001159363">
    <property type="component" value="Chromosome X"/>
</dbReference>
<dbReference type="EMBL" id="JARBHB010000004">
    <property type="protein sequence ID" value="KAJ8885818.1"/>
    <property type="molecule type" value="Genomic_DNA"/>
</dbReference>
<evidence type="ECO:0000313" key="2">
    <source>
        <dbReference type="Proteomes" id="UP001159363"/>
    </source>
</evidence>
<accession>A0ABQ9HPG4</accession>
<organism evidence="1 2">
    <name type="scientific">Dryococelus australis</name>
    <dbReference type="NCBI Taxonomy" id="614101"/>
    <lineage>
        <taxon>Eukaryota</taxon>
        <taxon>Metazoa</taxon>
        <taxon>Ecdysozoa</taxon>
        <taxon>Arthropoda</taxon>
        <taxon>Hexapoda</taxon>
        <taxon>Insecta</taxon>
        <taxon>Pterygota</taxon>
        <taxon>Neoptera</taxon>
        <taxon>Polyneoptera</taxon>
        <taxon>Phasmatodea</taxon>
        <taxon>Verophasmatodea</taxon>
        <taxon>Anareolatae</taxon>
        <taxon>Phasmatidae</taxon>
        <taxon>Eurycanthinae</taxon>
        <taxon>Dryococelus</taxon>
    </lineage>
</organism>
<name>A0ABQ9HPG4_9NEOP</name>
<comment type="caution">
    <text evidence="1">The sequence shown here is derived from an EMBL/GenBank/DDBJ whole genome shotgun (WGS) entry which is preliminary data.</text>
</comment>
<protein>
    <submittedName>
        <fullName evidence="1">Uncharacterized protein</fullName>
    </submittedName>
</protein>
<keyword evidence="2" id="KW-1185">Reference proteome</keyword>